<comment type="caution">
    <text evidence="1">The sequence shown here is derived from an EMBL/GenBank/DDBJ whole genome shotgun (WGS) entry which is preliminary data.</text>
</comment>
<protein>
    <submittedName>
        <fullName evidence="1">Uncharacterized protein</fullName>
    </submittedName>
</protein>
<name>A0AAV3FPK0_STRCB</name>
<organism evidence="1 2">
    <name type="scientific">Streptococcus canis FSL Z3-227</name>
    <dbReference type="NCBI Taxonomy" id="482234"/>
    <lineage>
        <taxon>Bacteria</taxon>
        <taxon>Bacillati</taxon>
        <taxon>Bacillota</taxon>
        <taxon>Bacilli</taxon>
        <taxon>Lactobacillales</taxon>
        <taxon>Streptococcaceae</taxon>
        <taxon>Streptococcus</taxon>
    </lineage>
</organism>
<accession>A0AAV3FPK0</accession>
<evidence type="ECO:0000313" key="1">
    <source>
        <dbReference type="EMBL" id="EIQ80898.1"/>
    </source>
</evidence>
<dbReference type="EMBL" id="AIDX01000001">
    <property type="protein sequence ID" value="EIQ80898.1"/>
    <property type="molecule type" value="Genomic_DNA"/>
</dbReference>
<dbReference type="AlphaFoldDB" id="A0AAV3FPK0"/>
<proteinExistence type="predicted"/>
<reference evidence="1 2" key="1">
    <citation type="journal article" date="2012" name="PLoS ONE">
        <title>Gene Repertoire Evolution of Streptococcus pyogenes Inferred from Phylogenomic Analysis with Streptococcus canis and Streptococcus dysgalactiae.</title>
        <authorList>
            <person name="Lefebure T."/>
            <person name="Richards V.P."/>
            <person name="Lang P."/>
            <person name="Pavinski-Bitar P."/>
            <person name="Stanhope M.J."/>
        </authorList>
    </citation>
    <scope>NUCLEOTIDE SEQUENCE [LARGE SCALE GENOMIC DNA]</scope>
    <source>
        <strain evidence="1 2">FSL Z3-227</strain>
    </source>
</reference>
<evidence type="ECO:0000313" key="2">
    <source>
        <dbReference type="Proteomes" id="UP000004423"/>
    </source>
</evidence>
<sequence length="54" mass="6413">MNMYALKKVKLVNNGLSWAWQAVELAMFNKFNYQLVNQTNELKLRGENCDFETR</sequence>
<gene>
    <name evidence="1" type="ORF">SCAZ3_00620</name>
</gene>
<dbReference type="Proteomes" id="UP000004423">
    <property type="component" value="Unassembled WGS sequence"/>
</dbReference>